<feature type="compositionally biased region" description="Basic and acidic residues" evidence="1">
    <location>
        <begin position="106"/>
        <end position="122"/>
    </location>
</feature>
<accession>A0AAV7WTH2</accession>
<reference evidence="2" key="1">
    <citation type="journal article" date="2022" name="bioRxiv">
        <title>Sequencing and chromosome-scale assembly of the giantPleurodeles waltlgenome.</title>
        <authorList>
            <person name="Brown T."/>
            <person name="Elewa A."/>
            <person name="Iarovenko S."/>
            <person name="Subramanian E."/>
            <person name="Araus A.J."/>
            <person name="Petzold A."/>
            <person name="Susuki M."/>
            <person name="Suzuki K.-i.T."/>
            <person name="Hayashi T."/>
            <person name="Toyoda A."/>
            <person name="Oliveira C."/>
            <person name="Osipova E."/>
            <person name="Leigh N.D."/>
            <person name="Simon A."/>
            <person name="Yun M.H."/>
        </authorList>
    </citation>
    <scope>NUCLEOTIDE SEQUENCE</scope>
    <source>
        <strain evidence="2">20211129_DDA</strain>
        <tissue evidence="2">Liver</tissue>
    </source>
</reference>
<evidence type="ECO:0000256" key="1">
    <source>
        <dbReference type="SAM" id="MobiDB-lite"/>
    </source>
</evidence>
<gene>
    <name evidence="2" type="ORF">NDU88_003592</name>
</gene>
<sequence length="122" mass="13406">MHPGGSLDKANKSDPHSYLACADTAPNITDATRENGLPIGSLTPPQELKVVKKRLPPFHGESNGCWSWYTKESTGDEERKPKEDAAPEDAETALRTSGSTLGSRTGEIRHRDEDRWPRGAHE</sequence>
<feature type="compositionally biased region" description="Polar residues" evidence="1">
    <location>
        <begin position="94"/>
        <end position="103"/>
    </location>
</feature>
<feature type="region of interest" description="Disordered" evidence="1">
    <location>
        <begin position="53"/>
        <end position="122"/>
    </location>
</feature>
<evidence type="ECO:0000313" key="2">
    <source>
        <dbReference type="EMBL" id="KAJ1215986.1"/>
    </source>
</evidence>
<comment type="caution">
    <text evidence="2">The sequence shown here is derived from an EMBL/GenBank/DDBJ whole genome shotgun (WGS) entry which is preliminary data.</text>
</comment>
<proteinExistence type="predicted"/>
<feature type="region of interest" description="Disordered" evidence="1">
    <location>
        <begin position="1"/>
        <end position="20"/>
    </location>
</feature>
<protein>
    <submittedName>
        <fullName evidence="2">Uncharacterized protein</fullName>
    </submittedName>
</protein>
<dbReference type="Proteomes" id="UP001066276">
    <property type="component" value="Chromosome 1_1"/>
</dbReference>
<keyword evidence="3" id="KW-1185">Reference proteome</keyword>
<name>A0AAV7WTH2_PLEWA</name>
<feature type="compositionally biased region" description="Basic and acidic residues" evidence="1">
    <location>
        <begin position="73"/>
        <end position="85"/>
    </location>
</feature>
<dbReference type="AlphaFoldDB" id="A0AAV7WTH2"/>
<organism evidence="2 3">
    <name type="scientific">Pleurodeles waltl</name>
    <name type="common">Iberian ribbed newt</name>
    <dbReference type="NCBI Taxonomy" id="8319"/>
    <lineage>
        <taxon>Eukaryota</taxon>
        <taxon>Metazoa</taxon>
        <taxon>Chordata</taxon>
        <taxon>Craniata</taxon>
        <taxon>Vertebrata</taxon>
        <taxon>Euteleostomi</taxon>
        <taxon>Amphibia</taxon>
        <taxon>Batrachia</taxon>
        <taxon>Caudata</taxon>
        <taxon>Salamandroidea</taxon>
        <taxon>Salamandridae</taxon>
        <taxon>Pleurodelinae</taxon>
        <taxon>Pleurodeles</taxon>
    </lineage>
</organism>
<dbReference type="EMBL" id="JANPWB010000001">
    <property type="protein sequence ID" value="KAJ1215986.1"/>
    <property type="molecule type" value="Genomic_DNA"/>
</dbReference>
<evidence type="ECO:0000313" key="3">
    <source>
        <dbReference type="Proteomes" id="UP001066276"/>
    </source>
</evidence>